<dbReference type="Proteomes" id="UP000182235">
    <property type="component" value="Unassembled WGS sequence"/>
</dbReference>
<dbReference type="InterPro" id="IPR051334">
    <property type="entry name" value="SRPK"/>
</dbReference>
<dbReference type="Gene3D" id="3.30.200.20">
    <property type="entry name" value="Phosphorylase Kinase, domain 1"/>
    <property type="match status" value="1"/>
</dbReference>
<dbReference type="AlphaFoldDB" id="A0A1J9PUM1"/>
<feature type="domain" description="Protein kinase" evidence="9">
    <location>
        <begin position="1"/>
        <end position="68"/>
    </location>
</feature>
<keyword evidence="6" id="KW-0067">ATP-binding</keyword>
<dbReference type="PROSITE" id="PS50011">
    <property type="entry name" value="PROTEIN_KINASE_DOM"/>
    <property type="match status" value="1"/>
</dbReference>
<evidence type="ECO:0000256" key="8">
    <source>
        <dbReference type="ARBA" id="ARBA00048679"/>
    </source>
</evidence>
<keyword evidence="3" id="KW-0808">Transferase</keyword>
<keyword evidence="5" id="KW-0418">Kinase</keyword>
<dbReference type="GO" id="GO:0005524">
    <property type="term" value="F:ATP binding"/>
    <property type="evidence" value="ECO:0007669"/>
    <property type="project" value="UniProtKB-KW"/>
</dbReference>
<evidence type="ECO:0000313" key="10">
    <source>
        <dbReference type="EMBL" id="OJD19586.1"/>
    </source>
</evidence>
<evidence type="ECO:0000256" key="4">
    <source>
        <dbReference type="ARBA" id="ARBA00022741"/>
    </source>
</evidence>
<reference evidence="10 11" key="1">
    <citation type="submission" date="2015-07" db="EMBL/GenBank/DDBJ databases">
        <title>Emmonsia species relationships and genome sequence.</title>
        <authorList>
            <consortium name="The Broad Institute Genomics Platform"/>
            <person name="Cuomo C.A."/>
            <person name="Munoz J.F."/>
            <person name="Imamovic A."/>
            <person name="Priest M.E."/>
            <person name="Young S."/>
            <person name="Clay O.K."/>
            <person name="McEwen J.G."/>
        </authorList>
    </citation>
    <scope>NUCLEOTIDE SEQUENCE [LARGE SCALE GENOMIC DNA]</scope>
    <source>
        <strain evidence="10 11">UAMH 9510</strain>
    </source>
</reference>
<accession>A0A1J9PUM1</accession>
<evidence type="ECO:0000313" key="11">
    <source>
        <dbReference type="Proteomes" id="UP000182235"/>
    </source>
</evidence>
<dbReference type="PANTHER" id="PTHR47634">
    <property type="entry name" value="PROTEIN KINASE DOMAIN-CONTAINING PROTEIN-RELATED"/>
    <property type="match status" value="1"/>
</dbReference>
<keyword evidence="11" id="KW-1185">Reference proteome</keyword>
<proteinExistence type="predicted"/>
<dbReference type="GO" id="GO:0004674">
    <property type="term" value="F:protein serine/threonine kinase activity"/>
    <property type="evidence" value="ECO:0007669"/>
    <property type="project" value="UniProtKB-KW"/>
</dbReference>
<dbReference type="SUPFAM" id="SSF56112">
    <property type="entry name" value="Protein kinase-like (PK-like)"/>
    <property type="match status" value="1"/>
</dbReference>
<comment type="catalytic activity">
    <reaction evidence="7">
        <text>L-threonyl-[protein] + ATP = O-phospho-L-threonyl-[protein] + ADP + H(+)</text>
        <dbReference type="Rhea" id="RHEA:46608"/>
        <dbReference type="Rhea" id="RHEA-COMP:11060"/>
        <dbReference type="Rhea" id="RHEA-COMP:11605"/>
        <dbReference type="ChEBI" id="CHEBI:15378"/>
        <dbReference type="ChEBI" id="CHEBI:30013"/>
        <dbReference type="ChEBI" id="CHEBI:30616"/>
        <dbReference type="ChEBI" id="CHEBI:61977"/>
        <dbReference type="ChEBI" id="CHEBI:456216"/>
        <dbReference type="EC" id="2.7.11.1"/>
    </reaction>
</comment>
<dbReference type="InterPro" id="IPR011009">
    <property type="entry name" value="Kinase-like_dom_sf"/>
</dbReference>
<dbReference type="VEuPathDB" id="FungiDB:AJ78_00443"/>
<name>A0A1J9PUM1_9EURO</name>
<keyword evidence="4" id="KW-0547">Nucleotide-binding</keyword>
<dbReference type="STRING" id="1447872.A0A1J9PUM1"/>
<evidence type="ECO:0000256" key="5">
    <source>
        <dbReference type="ARBA" id="ARBA00022777"/>
    </source>
</evidence>
<dbReference type="OrthoDB" id="5979581at2759"/>
<dbReference type="EC" id="2.7.11.1" evidence="1"/>
<dbReference type="GO" id="GO:0000245">
    <property type="term" value="P:spliceosomal complex assembly"/>
    <property type="evidence" value="ECO:0007669"/>
    <property type="project" value="TreeGrafter"/>
</dbReference>
<dbReference type="Gene3D" id="1.10.510.10">
    <property type="entry name" value="Transferase(Phosphotransferase) domain 1"/>
    <property type="match status" value="1"/>
</dbReference>
<sequence length="68" mass="7877">MLLGSFKVDEPDDQHICLVQQHLGMSLHELKMRARRKIFSKDTLRTAIQQLLTAVDYLHKEAHIIHTG</sequence>
<comment type="catalytic activity">
    <reaction evidence="8">
        <text>L-seryl-[protein] + ATP = O-phospho-L-seryl-[protein] + ADP + H(+)</text>
        <dbReference type="Rhea" id="RHEA:17989"/>
        <dbReference type="Rhea" id="RHEA-COMP:9863"/>
        <dbReference type="Rhea" id="RHEA-COMP:11604"/>
        <dbReference type="ChEBI" id="CHEBI:15378"/>
        <dbReference type="ChEBI" id="CHEBI:29999"/>
        <dbReference type="ChEBI" id="CHEBI:30616"/>
        <dbReference type="ChEBI" id="CHEBI:83421"/>
        <dbReference type="ChEBI" id="CHEBI:456216"/>
        <dbReference type="EC" id="2.7.11.1"/>
    </reaction>
</comment>
<evidence type="ECO:0000259" key="9">
    <source>
        <dbReference type="PROSITE" id="PS50011"/>
    </source>
</evidence>
<comment type="caution">
    <text evidence="10">The sequence shown here is derived from an EMBL/GenBank/DDBJ whole genome shotgun (WGS) entry which is preliminary data.</text>
</comment>
<dbReference type="EMBL" id="LGRN01000007">
    <property type="protein sequence ID" value="OJD19586.1"/>
    <property type="molecule type" value="Genomic_DNA"/>
</dbReference>
<evidence type="ECO:0000256" key="3">
    <source>
        <dbReference type="ARBA" id="ARBA00022679"/>
    </source>
</evidence>
<protein>
    <recommendedName>
        <fullName evidence="1">non-specific serine/threonine protein kinase</fullName>
        <ecNumber evidence="1">2.7.11.1</ecNumber>
    </recommendedName>
</protein>
<gene>
    <name evidence="10" type="ORF">AJ78_00443</name>
</gene>
<evidence type="ECO:0000256" key="2">
    <source>
        <dbReference type="ARBA" id="ARBA00022527"/>
    </source>
</evidence>
<evidence type="ECO:0000256" key="6">
    <source>
        <dbReference type="ARBA" id="ARBA00022840"/>
    </source>
</evidence>
<dbReference type="GO" id="GO:0050684">
    <property type="term" value="P:regulation of mRNA processing"/>
    <property type="evidence" value="ECO:0007669"/>
    <property type="project" value="TreeGrafter"/>
</dbReference>
<dbReference type="PANTHER" id="PTHR47634:SF9">
    <property type="entry name" value="PROTEIN KINASE DOMAIN-CONTAINING PROTEIN-RELATED"/>
    <property type="match status" value="1"/>
</dbReference>
<evidence type="ECO:0000256" key="1">
    <source>
        <dbReference type="ARBA" id="ARBA00012513"/>
    </source>
</evidence>
<organism evidence="10 11">
    <name type="scientific">Emergomyces pasteurianus Ep9510</name>
    <dbReference type="NCBI Taxonomy" id="1447872"/>
    <lineage>
        <taxon>Eukaryota</taxon>
        <taxon>Fungi</taxon>
        <taxon>Dikarya</taxon>
        <taxon>Ascomycota</taxon>
        <taxon>Pezizomycotina</taxon>
        <taxon>Eurotiomycetes</taxon>
        <taxon>Eurotiomycetidae</taxon>
        <taxon>Onygenales</taxon>
        <taxon>Ajellomycetaceae</taxon>
        <taxon>Emergomyces</taxon>
    </lineage>
</organism>
<evidence type="ECO:0000256" key="7">
    <source>
        <dbReference type="ARBA" id="ARBA00047899"/>
    </source>
</evidence>
<dbReference type="InterPro" id="IPR000719">
    <property type="entry name" value="Prot_kinase_dom"/>
</dbReference>
<keyword evidence="2" id="KW-0723">Serine/threonine-protein kinase</keyword>